<keyword evidence="1" id="KW-0812">Transmembrane</keyword>
<dbReference type="EMBL" id="JACHOR010000001">
    <property type="protein sequence ID" value="MBB5745077.1"/>
    <property type="molecule type" value="Genomic_DNA"/>
</dbReference>
<protein>
    <submittedName>
        <fullName evidence="2">Uncharacterized protein (DUF983 family)</fullName>
    </submittedName>
</protein>
<dbReference type="Proteomes" id="UP000545037">
    <property type="component" value="Unassembled WGS sequence"/>
</dbReference>
<evidence type="ECO:0000256" key="1">
    <source>
        <dbReference type="SAM" id="Phobius"/>
    </source>
</evidence>
<evidence type="ECO:0000313" key="3">
    <source>
        <dbReference type="Proteomes" id="UP000545037"/>
    </source>
</evidence>
<accession>A0A7W9FDB0</accession>
<keyword evidence="3" id="KW-1185">Reference proteome</keyword>
<keyword evidence="1" id="KW-0472">Membrane</keyword>
<reference evidence="2 3" key="1">
    <citation type="submission" date="2020-08" db="EMBL/GenBank/DDBJ databases">
        <title>Genomic Encyclopedia of Type Strains, Phase IV (KMG-IV): sequencing the most valuable type-strain genomes for metagenomic binning, comparative biology and taxonomic classification.</title>
        <authorList>
            <person name="Goeker M."/>
        </authorList>
    </citation>
    <scope>NUCLEOTIDE SEQUENCE [LARGE SCALE GENOMIC DNA]</scope>
    <source>
        <strain evidence="2 3">DSM 4737</strain>
    </source>
</reference>
<name>A0A7W9FDB0_9CAUL</name>
<proteinExistence type="predicted"/>
<comment type="caution">
    <text evidence="2">The sequence shown here is derived from an EMBL/GenBank/DDBJ whole genome shotgun (WGS) entry which is preliminary data.</text>
</comment>
<dbReference type="AlphaFoldDB" id="A0A7W9FDB0"/>
<feature type="transmembrane region" description="Helical" evidence="1">
    <location>
        <begin position="87"/>
        <end position="106"/>
    </location>
</feature>
<organism evidence="2 3">
    <name type="scientific">Brevundimonas variabilis</name>
    <dbReference type="NCBI Taxonomy" id="74312"/>
    <lineage>
        <taxon>Bacteria</taxon>
        <taxon>Pseudomonadati</taxon>
        <taxon>Pseudomonadota</taxon>
        <taxon>Alphaproteobacteria</taxon>
        <taxon>Caulobacterales</taxon>
        <taxon>Caulobacteraceae</taxon>
        <taxon>Brevundimonas</taxon>
    </lineage>
</organism>
<evidence type="ECO:0000313" key="2">
    <source>
        <dbReference type="EMBL" id="MBB5745077.1"/>
    </source>
</evidence>
<sequence length="125" mass="13760">MPESLIKPPEPVRIDPIRAGLRSRCPNCGKGALFTGFLKVIPICPVCGFDRMTIETGDGPATFIMQIAGFLVGFSALYVEIAFSPPMWLHFIVWIPLVAALSLGLMRPGKGLMMALQFRNQRDQP</sequence>
<dbReference type="Pfam" id="PF06170">
    <property type="entry name" value="DUF983"/>
    <property type="match status" value="1"/>
</dbReference>
<dbReference type="RefSeq" id="WP_183212008.1">
    <property type="nucleotide sequence ID" value="NZ_JACHOR010000001.1"/>
</dbReference>
<feature type="transmembrane region" description="Helical" evidence="1">
    <location>
        <begin position="61"/>
        <end position="81"/>
    </location>
</feature>
<dbReference type="InterPro" id="IPR009325">
    <property type="entry name" value="DUF983"/>
</dbReference>
<gene>
    <name evidence="2" type="ORF">GGR13_000649</name>
</gene>
<keyword evidence="1" id="KW-1133">Transmembrane helix</keyword>